<organism evidence="2">
    <name type="scientific">Timema shepardi</name>
    <name type="common">Walking stick</name>
    <dbReference type="NCBI Taxonomy" id="629360"/>
    <lineage>
        <taxon>Eukaryota</taxon>
        <taxon>Metazoa</taxon>
        <taxon>Ecdysozoa</taxon>
        <taxon>Arthropoda</taxon>
        <taxon>Hexapoda</taxon>
        <taxon>Insecta</taxon>
        <taxon>Pterygota</taxon>
        <taxon>Neoptera</taxon>
        <taxon>Polyneoptera</taxon>
        <taxon>Phasmatodea</taxon>
        <taxon>Timematodea</taxon>
        <taxon>Timematoidea</taxon>
        <taxon>Timematidae</taxon>
        <taxon>Timema</taxon>
    </lineage>
</organism>
<evidence type="ECO:0000256" key="1">
    <source>
        <dbReference type="SAM" id="MobiDB-lite"/>
    </source>
</evidence>
<reference evidence="2" key="1">
    <citation type="submission" date="2020-11" db="EMBL/GenBank/DDBJ databases">
        <authorList>
            <person name="Tran Van P."/>
        </authorList>
    </citation>
    <scope>NUCLEOTIDE SEQUENCE</scope>
</reference>
<feature type="region of interest" description="Disordered" evidence="1">
    <location>
        <begin position="144"/>
        <end position="191"/>
    </location>
</feature>
<accession>A0A7R9G5N1</accession>
<protein>
    <submittedName>
        <fullName evidence="2">Uncharacterized protein</fullName>
    </submittedName>
</protein>
<proteinExistence type="predicted"/>
<dbReference type="AlphaFoldDB" id="A0A7R9G5N1"/>
<evidence type="ECO:0000313" key="2">
    <source>
        <dbReference type="EMBL" id="CAD7267942.1"/>
    </source>
</evidence>
<dbReference type="EMBL" id="OC010959">
    <property type="protein sequence ID" value="CAD7267942.1"/>
    <property type="molecule type" value="Genomic_DNA"/>
</dbReference>
<name>A0A7R9G5N1_TIMSH</name>
<gene>
    <name evidence="2" type="ORF">TSIB3V08_LOCUS11944</name>
</gene>
<feature type="compositionally biased region" description="Low complexity" evidence="1">
    <location>
        <begin position="173"/>
        <end position="186"/>
    </location>
</feature>
<sequence length="266" mass="29056">MYVIFPAEDVVDLTLGIVSPNNPAYPCLAPSVPSSNQRSAEQQDGPYQQYLHANTGIASSPLTWTRGIEPGTFGLARQCSPRVQVTEYEPGPQTRLTAAILAEKDSSCQKERNHFNTEVECLGIIFVCALGTGRLLVRSGGHWFHNKDDPSQDQVKQELPSSGKKEKKKKQQRTTTTKSRTQQGGKMATGGDVTLRELAHPALNEALKGHNSVTFKLALRGFPLPLSSTKVVLRGLLTPSQALRGFLSPLAQPRSLYVLQPVIQTI</sequence>